<proteinExistence type="predicted"/>
<evidence type="ECO:0000313" key="1">
    <source>
        <dbReference type="EMBL" id="GAA0158290.1"/>
    </source>
</evidence>
<name>A0AAV3Q2Y0_LITER</name>
<dbReference type="AlphaFoldDB" id="A0AAV3Q2Y0"/>
<gene>
    <name evidence="1" type="ORF">LIER_38612</name>
</gene>
<dbReference type="Proteomes" id="UP001454036">
    <property type="component" value="Unassembled WGS sequence"/>
</dbReference>
<sequence length="142" mass="16406">MRRSCGTIFCGEELSIIVGPQQGGSVPNKRKGTGPAQFPDQWISGRQLDVSLNVRGQIVRGEYQEFATAIGVLAKDNTFLPKEAQSIVYEMLHGCWNEWNHRIKTRYKKYEHNTKEMFEKVDDRVDLDQFCAALHYWQKPEI</sequence>
<dbReference type="EMBL" id="BAABME010019770">
    <property type="protein sequence ID" value="GAA0158290.1"/>
    <property type="molecule type" value="Genomic_DNA"/>
</dbReference>
<evidence type="ECO:0000313" key="2">
    <source>
        <dbReference type="Proteomes" id="UP001454036"/>
    </source>
</evidence>
<reference evidence="1 2" key="1">
    <citation type="submission" date="2024-01" db="EMBL/GenBank/DDBJ databases">
        <title>The complete chloroplast genome sequence of Lithospermum erythrorhizon: insights into the phylogenetic relationship among Boraginaceae species and the maternal lineages of purple gromwells.</title>
        <authorList>
            <person name="Okada T."/>
            <person name="Watanabe K."/>
        </authorList>
    </citation>
    <scope>NUCLEOTIDE SEQUENCE [LARGE SCALE GENOMIC DNA]</scope>
</reference>
<protein>
    <submittedName>
        <fullName evidence="1">Uncharacterized protein</fullName>
    </submittedName>
</protein>
<keyword evidence="2" id="KW-1185">Reference proteome</keyword>
<organism evidence="1 2">
    <name type="scientific">Lithospermum erythrorhizon</name>
    <name type="common">Purple gromwell</name>
    <name type="synonym">Lithospermum officinale var. erythrorhizon</name>
    <dbReference type="NCBI Taxonomy" id="34254"/>
    <lineage>
        <taxon>Eukaryota</taxon>
        <taxon>Viridiplantae</taxon>
        <taxon>Streptophyta</taxon>
        <taxon>Embryophyta</taxon>
        <taxon>Tracheophyta</taxon>
        <taxon>Spermatophyta</taxon>
        <taxon>Magnoliopsida</taxon>
        <taxon>eudicotyledons</taxon>
        <taxon>Gunneridae</taxon>
        <taxon>Pentapetalae</taxon>
        <taxon>asterids</taxon>
        <taxon>lamiids</taxon>
        <taxon>Boraginales</taxon>
        <taxon>Boraginaceae</taxon>
        <taxon>Boraginoideae</taxon>
        <taxon>Lithospermeae</taxon>
        <taxon>Lithospermum</taxon>
    </lineage>
</organism>
<comment type="caution">
    <text evidence="1">The sequence shown here is derived from an EMBL/GenBank/DDBJ whole genome shotgun (WGS) entry which is preliminary data.</text>
</comment>
<accession>A0AAV3Q2Y0</accession>